<gene>
    <name evidence="4" type="ORF">I2H36_01150</name>
</gene>
<evidence type="ECO:0000259" key="2">
    <source>
        <dbReference type="Pfam" id="PF07171"/>
    </source>
</evidence>
<dbReference type="InterPro" id="IPR015995">
    <property type="entry name" value="MlrC_N"/>
</dbReference>
<evidence type="ECO:0000313" key="4">
    <source>
        <dbReference type="EMBL" id="MBF9194631.1"/>
    </source>
</evidence>
<comment type="function">
    <text evidence="1">Involved in peptidolytic degradation of cyclic heptapeptide hepatotoxin microcystin (MC).</text>
</comment>
<name>A0ABS0HMC5_9HYPH</name>
<feature type="domain" description="Microcystin LR degradation protein MlrC C-terminal" evidence="2">
    <location>
        <begin position="298"/>
        <end position="478"/>
    </location>
</feature>
<keyword evidence="1" id="KW-0645">Protease</keyword>
<accession>A0ABS0HMC5</accession>
<evidence type="ECO:0000313" key="5">
    <source>
        <dbReference type="Proteomes" id="UP000611708"/>
    </source>
</evidence>
<keyword evidence="5" id="KW-1185">Reference proteome</keyword>
<reference evidence="4 5" key="1">
    <citation type="submission" date="2020-11" db="EMBL/GenBank/DDBJ databases">
        <authorList>
            <person name="Kim M.K."/>
        </authorList>
    </citation>
    <scope>NUCLEOTIDE SEQUENCE [LARGE SCALE GENOMIC DNA]</scope>
    <source>
        <strain evidence="4 5">BT290</strain>
    </source>
</reference>
<proteinExistence type="inferred from homology"/>
<comment type="cofactor">
    <cofactor evidence="1">
        <name>Zn(2+)</name>
        <dbReference type="ChEBI" id="CHEBI:29105"/>
    </cofactor>
    <text evidence="1">Binds 1 zinc ion per subunit.</text>
</comment>
<keyword evidence="1" id="KW-0378">Hydrolase</keyword>
<keyword evidence="1" id="KW-0479">Metal-binding</keyword>
<dbReference type="InterPro" id="IPR010799">
    <property type="entry name" value="MlrC_C"/>
</dbReference>
<dbReference type="Pfam" id="PF07364">
    <property type="entry name" value="DUF1485"/>
    <property type="match status" value="1"/>
</dbReference>
<dbReference type="EMBL" id="JADQDN010000001">
    <property type="protein sequence ID" value="MBF9194631.1"/>
    <property type="molecule type" value="Genomic_DNA"/>
</dbReference>
<dbReference type="InterPro" id="IPR009197">
    <property type="entry name" value="MlrC"/>
</dbReference>
<keyword evidence="1" id="KW-0482">Metalloprotease</keyword>
<dbReference type="Pfam" id="PF07171">
    <property type="entry name" value="MlrC_C"/>
    <property type="match status" value="1"/>
</dbReference>
<dbReference type="RefSeq" id="WP_196262053.1">
    <property type="nucleotide sequence ID" value="NZ_JADQDN010000001.1"/>
</dbReference>
<evidence type="ECO:0000259" key="3">
    <source>
        <dbReference type="Pfam" id="PF07364"/>
    </source>
</evidence>
<dbReference type="PIRSF" id="PIRSF012702">
    <property type="entry name" value="UCP012702"/>
    <property type="match status" value="1"/>
</dbReference>
<evidence type="ECO:0000256" key="1">
    <source>
        <dbReference type="PIRNR" id="PIRNR012702"/>
    </source>
</evidence>
<comment type="caution">
    <text evidence="4">The sequence shown here is derived from an EMBL/GenBank/DDBJ whole genome shotgun (WGS) entry which is preliminary data.</text>
</comment>
<protein>
    <recommendedName>
        <fullName evidence="1">Microcystinase C</fullName>
        <shortName evidence="1">MlrC</shortName>
    </recommendedName>
</protein>
<comment type="similarity">
    <text evidence="1">Belongs to the peptidase M81 family.</text>
</comment>
<dbReference type="Proteomes" id="UP000611708">
    <property type="component" value="Unassembled WGS sequence"/>
</dbReference>
<organism evidence="4 5">
    <name type="scientific">Microvirga terrestris</name>
    <dbReference type="NCBI Taxonomy" id="2791024"/>
    <lineage>
        <taxon>Bacteria</taxon>
        <taxon>Pseudomonadati</taxon>
        <taxon>Pseudomonadota</taxon>
        <taxon>Alphaproteobacteria</taxon>
        <taxon>Hyphomicrobiales</taxon>
        <taxon>Methylobacteriaceae</taxon>
        <taxon>Microvirga</taxon>
    </lineage>
</organism>
<feature type="domain" description="Microcystin LR degradation protein MlrC N-terminal" evidence="3">
    <location>
        <begin position="3"/>
        <end position="284"/>
    </location>
</feature>
<sequence>MHFVVARLNHETNTFSPVPTPLASFNPRWNEDALQVGRGSRTAMGAFLAFAEARGAEVVTPIFATANPSGPVADEAFEAMVVAIVDAVGKGCDAILLDLHGAMVTDSLDDGEGELLGRIRAVAPDVPVGVALDLHGNITERMVANADVLVGFKTYPHVDMYETGAHVARLVGRMLDEGLAPKRAWCHPPQLAHTLKMNTGIPGAMQDAIAAARQAEARSGILAVSVFGGFPIADTPEAGVSVVTVAETADLAAEVAREIGGLLWERRAELVYHEEPLQQSVAAAHAAGEEEGQGPVLLLDHGDNCMSGGTCDTMDVLGEALAQGLDDIVVGPICDPDAVAAMMAAGVGARIRVKIGNRVAMPRIGISKDPLQLGGVVRALGDGEYTISGPTYTGMRCFMGQAAVLDTGQARILVTELPHEPWDLAVFTSVGLDPRACRHLILKSRMYCRPVFEPIARVVIECASRGVTSSDYKLFHFEKLIRPVYPLEEDVLWRPEAVRLWQTIRTASWPRGRG</sequence>